<organism evidence="11 12">
    <name type="scientific">Cercospora berteroae</name>
    <dbReference type="NCBI Taxonomy" id="357750"/>
    <lineage>
        <taxon>Eukaryota</taxon>
        <taxon>Fungi</taxon>
        <taxon>Dikarya</taxon>
        <taxon>Ascomycota</taxon>
        <taxon>Pezizomycotina</taxon>
        <taxon>Dothideomycetes</taxon>
        <taxon>Dothideomycetidae</taxon>
        <taxon>Mycosphaerellales</taxon>
        <taxon>Mycosphaerellaceae</taxon>
        <taxon>Cercospora</taxon>
    </lineage>
</organism>
<keyword evidence="5" id="KW-0677">Repeat</keyword>
<feature type="compositionally biased region" description="Basic residues" evidence="9">
    <location>
        <begin position="280"/>
        <end position="289"/>
    </location>
</feature>
<dbReference type="PANTHER" id="PTHR19139">
    <property type="entry name" value="AQUAPORIN TRANSPORTER"/>
    <property type="match status" value="1"/>
</dbReference>
<dbReference type="PANTHER" id="PTHR19139:SF283">
    <property type="entry name" value="AQUAPORIN"/>
    <property type="match status" value="1"/>
</dbReference>
<evidence type="ECO:0000256" key="2">
    <source>
        <dbReference type="ARBA" id="ARBA00006175"/>
    </source>
</evidence>
<name>A0A2S6C2R5_9PEZI</name>
<feature type="transmembrane region" description="Helical" evidence="10">
    <location>
        <begin position="320"/>
        <end position="343"/>
    </location>
</feature>
<proteinExistence type="inferred from homology"/>
<dbReference type="GO" id="GO:0005886">
    <property type="term" value="C:plasma membrane"/>
    <property type="evidence" value="ECO:0007669"/>
    <property type="project" value="TreeGrafter"/>
</dbReference>
<feature type="compositionally biased region" description="Acidic residues" evidence="9">
    <location>
        <begin position="265"/>
        <end position="277"/>
    </location>
</feature>
<feature type="transmembrane region" description="Helical" evidence="10">
    <location>
        <begin position="526"/>
        <end position="543"/>
    </location>
</feature>
<gene>
    <name evidence="11" type="ORF">CBER1_02953</name>
</gene>
<evidence type="ECO:0000256" key="3">
    <source>
        <dbReference type="ARBA" id="ARBA00022448"/>
    </source>
</evidence>
<evidence type="ECO:0000256" key="1">
    <source>
        <dbReference type="ARBA" id="ARBA00004141"/>
    </source>
</evidence>
<dbReference type="InterPro" id="IPR023271">
    <property type="entry name" value="Aquaporin-like"/>
</dbReference>
<comment type="caution">
    <text evidence="11">The sequence shown here is derived from an EMBL/GenBank/DDBJ whole genome shotgun (WGS) entry which is preliminary data.</text>
</comment>
<comment type="catalytic activity">
    <reaction evidence="8">
        <text>H2O(in) = H2O(out)</text>
        <dbReference type="Rhea" id="RHEA:29667"/>
        <dbReference type="ChEBI" id="CHEBI:15377"/>
    </reaction>
</comment>
<evidence type="ECO:0000256" key="5">
    <source>
        <dbReference type="ARBA" id="ARBA00022737"/>
    </source>
</evidence>
<feature type="compositionally biased region" description="Low complexity" evidence="9">
    <location>
        <begin position="168"/>
        <end position="179"/>
    </location>
</feature>
<dbReference type="EMBL" id="PNEN01000572">
    <property type="protein sequence ID" value="PPJ54007.1"/>
    <property type="molecule type" value="Genomic_DNA"/>
</dbReference>
<protein>
    <recommendedName>
        <fullName evidence="13">Aquaporin</fullName>
    </recommendedName>
</protein>
<evidence type="ECO:0008006" key="13">
    <source>
        <dbReference type="Google" id="ProtNLM"/>
    </source>
</evidence>
<evidence type="ECO:0000256" key="8">
    <source>
        <dbReference type="ARBA" id="ARBA00034651"/>
    </source>
</evidence>
<dbReference type="OrthoDB" id="3222at2759"/>
<keyword evidence="3" id="KW-0813">Transport</keyword>
<feature type="region of interest" description="Disordered" evidence="9">
    <location>
        <begin position="558"/>
        <end position="580"/>
    </location>
</feature>
<dbReference type="InterPro" id="IPR000425">
    <property type="entry name" value="MIP"/>
</dbReference>
<feature type="transmembrane region" description="Helical" evidence="10">
    <location>
        <begin position="480"/>
        <end position="501"/>
    </location>
</feature>
<feature type="compositionally biased region" description="Basic and acidic residues" evidence="9">
    <location>
        <begin position="130"/>
        <end position="143"/>
    </location>
</feature>
<dbReference type="STRING" id="357750.A0A2S6C2R5"/>
<accession>A0A2S6C2R5</accession>
<dbReference type="Proteomes" id="UP000237631">
    <property type="component" value="Unassembled WGS sequence"/>
</dbReference>
<dbReference type="PRINTS" id="PR00783">
    <property type="entry name" value="MINTRINSICP"/>
</dbReference>
<dbReference type="AlphaFoldDB" id="A0A2S6C2R5"/>
<sequence>MPMWRSDVCGWLRDEMREATPNRDFRNAAMALFYVNGPASLMFNNNTPSGLSHRASSELLGDLDNTSTSGSYPLRSFADYSRPNMAQPGEQVPDIQKHPLQPQSPGAEDVTSEEDVKGFRGPATFGSIRGGDRPRTAGRDRSHSTASKWEQAQPPRLEFDFNEEETASQVPQRRPSRQQIMRYGPPEEYGYNDRPYWPRPPYDYGTPVRPPPSAMGGDYWGEDPSYYNRPYPRRMSSVRESDEWRSAAGGGRGPPGPPRRRYTPYDDDPSEWNDDDEKPLRHRHHRRAGGHPPSSKSPPPEVIMRLPFTEWMNRSAKAHFVAALGEFMGTTMFLFFAFAGTQVANIGAGDNENQTTTNASTGFSPIVLMYISLSFGFSLMVNVWIFFRISGGLFNPAVTLAMMIVKGVGIVRGFLLIASQILGAIFGSYLVSVLFPTTFNVRTTLSDGTSVARGVFIEAILTAELVFTIYMLANEKHKATFMAPVGIGLALFVAELIGVYYTGGSLNPARSFGPCVVSGVWDPEHWIYWVGPSAGALLAWAFYRVIKMLEYEMANPGQESASKEEAAEEAEEMTPKKEVV</sequence>
<dbReference type="SUPFAM" id="SSF81338">
    <property type="entry name" value="Aquaporin-like"/>
    <property type="match status" value="1"/>
</dbReference>
<keyword evidence="7 10" id="KW-0472">Membrane</keyword>
<dbReference type="Gene3D" id="1.20.1080.10">
    <property type="entry name" value="Glycerol uptake facilitator protein"/>
    <property type="match status" value="1"/>
</dbReference>
<dbReference type="Pfam" id="PF00230">
    <property type="entry name" value="MIP"/>
    <property type="match status" value="1"/>
</dbReference>
<feature type="region of interest" description="Disordered" evidence="9">
    <location>
        <begin position="62"/>
        <end position="217"/>
    </location>
</feature>
<feature type="transmembrane region" description="Helical" evidence="10">
    <location>
        <begin position="363"/>
        <end position="387"/>
    </location>
</feature>
<evidence type="ECO:0000256" key="6">
    <source>
        <dbReference type="ARBA" id="ARBA00022989"/>
    </source>
</evidence>
<dbReference type="FunFam" id="1.20.1080.10:FF:000014">
    <property type="entry name" value="Aquaporin 1"/>
    <property type="match status" value="1"/>
</dbReference>
<keyword evidence="4 10" id="KW-0812">Transmembrane</keyword>
<comment type="similarity">
    <text evidence="2">Belongs to the MIP/aquaporin (TC 1.A.8) family.</text>
</comment>
<comment type="subcellular location">
    <subcellularLocation>
        <location evidence="1">Membrane</location>
        <topology evidence="1">Multi-pass membrane protein</topology>
    </subcellularLocation>
</comment>
<evidence type="ECO:0000256" key="10">
    <source>
        <dbReference type="SAM" id="Phobius"/>
    </source>
</evidence>
<feature type="transmembrane region" description="Helical" evidence="10">
    <location>
        <begin position="408"/>
        <end position="431"/>
    </location>
</feature>
<feature type="transmembrane region" description="Helical" evidence="10">
    <location>
        <begin position="451"/>
        <end position="473"/>
    </location>
</feature>
<dbReference type="GO" id="GO:0015250">
    <property type="term" value="F:water channel activity"/>
    <property type="evidence" value="ECO:0007669"/>
    <property type="project" value="TreeGrafter"/>
</dbReference>
<dbReference type="InterPro" id="IPR034294">
    <property type="entry name" value="Aquaporin_transptr"/>
</dbReference>
<evidence type="ECO:0000256" key="9">
    <source>
        <dbReference type="SAM" id="MobiDB-lite"/>
    </source>
</evidence>
<evidence type="ECO:0000256" key="7">
    <source>
        <dbReference type="ARBA" id="ARBA00023136"/>
    </source>
</evidence>
<evidence type="ECO:0000256" key="4">
    <source>
        <dbReference type="ARBA" id="ARBA00022692"/>
    </source>
</evidence>
<evidence type="ECO:0000313" key="12">
    <source>
        <dbReference type="Proteomes" id="UP000237631"/>
    </source>
</evidence>
<evidence type="ECO:0000313" key="11">
    <source>
        <dbReference type="EMBL" id="PPJ54007.1"/>
    </source>
</evidence>
<keyword evidence="6 10" id="KW-1133">Transmembrane helix</keyword>
<reference evidence="12" key="1">
    <citation type="journal article" date="2017" name="bioRxiv">
        <title>Conservation of a gene cluster reveals novel cercosporin biosynthetic mechanisms and extends production to the genus Colletotrichum.</title>
        <authorList>
            <person name="de Jonge R."/>
            <person name="Ebert M.K."/>
            <person name="Huitt-Roehl C.R."/>
            <person name="Pal P."/>
            <person name="Suttle J.C."/>
            <person name="Spanner R.E."/>
            <person name="Neubauer J.D."/>
            <person name="Jurick W.M.II."/>
            <person name="Stott K.A."/>
            <person name="Secor G.A."/>
            <person name="Thomma B.P.H.J."/>
            <person name="Van de Peer Y."/>
            <person name="Townsend C.A."/>
            <person name="Bolton M.D."/>
        </authorList>
    </citation>
    <scope>NUCLEOTIDE SEQUENCE [LARGE SCALE GENOMIC DNA]</scope>
    <source>
        <strain evidence="12">CBS538.71</strain>
    </source>
</reference>
<feature type="region of interest" description="Disordered" evidence="9">
    <location>
        <begin position="238"/>
        <end position="301"/>
    </location>
</feature>
<keyword evidence="12" id="KW-1185">Reference proteome</keyword>